<keyword evidence="1" id="KW-1133">Transmembrane helix</keyword>
<evidence type="ECO:0000313" key="3">
    <source>
        <dbReference type="Proteomes" id="UP000287872"/>
    </source>
</evidence>
<reference evidence="2 3" key="1">
    <citation type="submission" date="2018-11" db="EMBL/GenBank/DDBJ databases">
        <title>Genome sequencing and assembly of Clostridium tagluense strain A121.</title>
        <authorList>
            <person name="Murakami T."/>
            <person name="Segawa T."/>
            <person name="Shcherbakova V.A."/>
            <person name="Mori H."/>
            <person name="Yoshimura Y."/>
        </authorList>
    </citation>
    <scope>NUCLEOTIDE SEQUENCE [LARGE SCALE GENOMIC DNA]</scope>
    <source>
        <strain evidence="2 3">A121</strain>
    </source>
</reference>
<comment type="caution">
    <text evidence="2">The sequence shown here is derived from an EMBL/GenBank/DDBJ whole genome shotgun (WGS) entry which is preliminary data.</text>
</comment>
<feature type="transmembrane region" description="Helical" evidence="1">
    <location>
        <begin position="95"/>
        <end position="113"/>
    </location>
</feature>
<gene>
    <name evidence="2" type="ORF">Ctaglu_37480</name>
</gene>
<dbReference type="Proteomes" id="UP000287872">
    <property type="component" value="Unassembled WGS sequence"/>
</dbReference>
<keyword evidence="1" id="KW-0472">Membrane</keyword>
<sequence length="120" mass="14031">MYIIIFVLKLLEFFFYKEIENGYPNIVETIMDSDCIRASAFSLVIFIIIYFYFGNKRINKHKALIILIIVLIFTASLLYLVVFTFAYSFPTNIRISRIVGLILSIITCIFIIYKGIIVKH</sequence>
<proteinExistence type="predicted"/>
<evidence type="ECO:0000313" key="2">
    <source>
        <dbReference type="EMBL" id="GCD12125.1"/>
    </source>
</evidence>
<organism evidence="2 3">
    <name type="scientific">Clostridium tagluense</name>
    <dbReference type="NCBI Taxonomy" id="360422"/>
    <lineage>
        <taxon>Bacteria</taxon>
        <taxon>Bacillati</taxon>
        <taxon>Bacillota</taxon>
        <taxon>Clostridia</taxon>
        <taxon>Eubacteriales</taxon>
        <taxon>Clostridiaceae</taxon>
        <taxon>Clostridium</taxon>
    </lineage>
</organism>
<feature type="transmembrane region" description="Helical" evidence="1">
    <location>
        <begin position="36"/>
        <end position="53"/>
    </location>
</feature>
<dbReference type="AlphaFoldDB" id="A0A401URG6"/>
<evidence type="ECO:0000256" key="1">
    <source>
        <dbReference type="SAM" id="Phobius"/>
    </source>
</evidence>
<keyword evidence="3" id="KW-1185">Reference proteome</keyword>
<keyword evidence="1" id="KW-0812">Transmembrane</keyword>
<dbReference type="EMBL" id="BHYK01000027">
    <property type="protein sequence ID" value="GCD12125.1"/>
    <property type="molecule type" value="Genomic_DNA"/>
</dbReference>
<accession>A0A401URG6</accession>
<name>A0A401URG6_9CLOT</name>
<feature type="transmembrane region" description="Helical" evidence="1">
    <location>
        <begin position="65"/>
        <end position="89"/>
    </location>
</feature>
<protein>
    <submittedName>
        <fullName evidence="2">Uncharacterized protein</fullName>
    </submittedName>
</protein>
<dbReference type="RefSeq" id="WP_125004560.1">
    <property type="nucleotide sequence ID" value="NZ_BHYK01000027.1"/>
</dbReference>